<protein>
    <recommendedName>
        <fullName evidence="1">N-acetyltransferase domain-containing protein</fullName>
    </recommendedName>
</protein>
<dbReference type="Pfam" id="PF00583">
    <property type="entry name" value="Acetyltransf_1"/>
    <property type="match status" value="1"/>
</dbReference>
<dbReference type="InterPro" id="IPR000182">
    <property type="entry name" value="GNAT_dom"/>
</dbReference>
<sequence>MDILPLTDRLPSGYHVVSALERRDLYDATNNDGNHPIILVWPEFFGGTKIQKEYWPLLPAFADTAKFQFMVVVEQKGDTPPRVIAQANSIPIHRPVTVDGEFEPLPDGGMDEALDMGMKLQLAKQDGQDDATTAKPNTLSALSIAVDGEYRNMGLASLLIKTLKRAAMAAGYARLVVPARPTAKHFYPDVDMASYVLWTRPGVKMSSFPRTGDAARPFDPWLRKHVGEGARLAKIAPCSMVIEEDVKTWTGWLGEDIFRDMRYGIFKENGEVMLPLKDGLARLCYNAEKGVARYTEPNVWMEYDLH</sequence>
<feature type="domain" description="N-acetyltransferase" evidence="1">
    <location>
        <begin position="135"/>
        <end position="187"/>
    </location>
</feature>
<evidence type="ECO:0000313" key="2">
    <source>
        <dbReference type="EMBL" id="PHH59771.1"/>
    </source>
</evidence>
<dbReference type="InterPro" id="IPR016181">
    <property type="entry name" value="Acyl_CoA_acyltransferase"/>
</dbReference>
<organism evidence="2 3">
    <name type="scientific">Ophiocordyceps australis</name>
    <dbReference type="NCBI Taxonomy" id="1399860"/>
    <lineage>
        <taxon>Eukaryota</taxon>
        <taxon>Fungi</taxon>
        <taxon>Dikarya</taxon>
        <taxon>Ascomycota</taxon>
        <taxon>Pezizomycotina</taxon>
        <taxon>Sordariomycetes</taxon>
        <taxon>Hypocreomycetidae</taxon>
        <taxon>Hypocreales</taxon>
        <taxon>Ophiocordycipitaceae</taxon>
        <taxon>Ophiocordyceps</taxon>
    </lineage>
</organism>
<reference evidence="2 3" key="1">
    <citation type="submission" date="2017-06" db="EMBL/GenBank/DDBJ databases">
        <title>Ant-infecting Ophiocordyceps genomes reveal a high diversity of potential behavioral manipulation genes and a possible major role for enterotoxins.</title>
        <authorList>
            <person name="De Bekker C."/>
            <person name="Evans H.C."/>
            <person name="Brachmann A."/>
            <person name="Hughes D.P."/>
        </authorList>
    </citation>
    <scope>NUCLEOTIDE SEQUENCE [LARGE SCALE GENOMIC DNA]</scope>
    <source>
        <strain evidence="2 3">Map64</strain>
    </source>
</reference>
<gene>
    <name evidence="2" type="ORF">CDD81_2575</name>
</gene>
<dbReference type="Proteomes" id="UP000226192">
    <property type="component" value="Unassembled WGS sequence"/>
</dbReference>
<dbReference type="SUPFAM" id="SSF55729">
    <property type="entry name" value="Acyl-CoA N-acyltransferases (Nat)"/>
    <property type="match status" value="1"/>
</dbReference>
<dbReference type="CDD" id="cd04301">
    <property type="entry name" value="NAT_SF"/>
    <property type="match status" value="1"/>
</dbReference>
<comment type="caution">
    <text evidence="2">The sequence shown here is derived from an EMBL/GenBank/DDBJ whole genome shotgun (WGS) entry which is preliminary data.</text>
</comment>
<name>A0A2C5XYT1_9HYPO</name>
<dbReference type="GO" id="GO:0016747">
    <property type="term" value="F:acyltransferase activity, transferring groups other than amino-acyl groups"/>
    <property type="evidence" value="ECO:0007669"/>
    <property type="project" value="InterPro"/>
</dbReference>
<accession>A0A2C5XYT1</accession>
<dbReference type="OrthoDB" id="5333917at2759"/>
<keyword evidence="3" id="KW-1185">Reference proteome</keyword>
<dbReference type="AlphaFoldDB" id="A0A2C5XYT1"/>
<proteinExistence type="predicted"/>
<evidence type="ECO:0000313" key="3">
    <source>
        <dbReference type="Proteomes" id="UP000226192"/>
    </source>
</evidence>
<evidence type="ECO:0000259" key="1">
    <source>
        <dbReference type="Pfam" id="PF00583"/>
    </source>
</evidence>
<dbReference type="EMBL" id="NJET01000182">
    <property type="protein sequence ID" value="PHH59771.1"/>
    <property type="molecule type" value="Genomic_DNA"/>
</dbReference>
<dbReference type="Gene3D" id="3.40.630.30">
    <property type="match status" value="1"/>
</dbReference>